<organism evidence="3 4">
    <name type="scientific">Chungangia koreensis</name>
    <dbReference type="NCBI Taxonomy" id="752657"/>
    <lineage>
        <taxon>Bacteria</taxon>
        <taxon>Bacillati</taxon>
        <taxon>Bacillota</taxon>
        <taxon>Bacilli</taxon>
        <taxon>Lactobacillales</taxon>
        <taxon>Chungangia</taxon>
    </lineage>
</organism>
<evidence type="ECO:0000313" key="4">
    <source>
        <dbReference type="Proteomes" id="UP001595817"/>
    </source>
</evidence>
<comment type="similarity">
    <text evidence="1">Belongs to the GppA/Ppx family.</text>
</comment>
<dbReference type="CDD" id="cd24052">
    <property type="entry name" value="ASKHA_NBD_HpPPX-GppA-like"/>
    <property type="match status" value="1"/>
</dbReference>
<dbReference type="Gene3D" id="3.30.420.150">
    <property type="entry name" value="Exopolyphosphatase. Domain 2"/>
    <property type="match status" value="1"/>
</dbReference>
<protein>
    <recommendedName>
        <fullName evidence="2">Ppx/GppA phosphatase N-terminal domain-containing protein</fullName>
    </recommendedName>
</protein>
<dbReference type="EMBL" id="JBHSEC010000022">
    <property type="protein sequence ID" value="MFC4411721.1"/>
    <property type="molecule type" value="Genomic_DNA"/>
</dbReference>
<gene>
    <name evidence="3" type="ORF">ACFOZY_15125</name>
</gene>
<feature type="domain" description="Ppx/GppA phosphatase N-terminal" evidence="2">
    <location>
        <begin position="23"/>
        <end position="299"/>
    </location>
</feature>
<dbReference type="RefSeq" id="WP_378156992.1">
    <property type="nucleotide sequence ID" value="NZ_JBHSEC010000022.1"/>
</dbReference>
<dbReference type="PANTHER" id="PTHR30005">
    <property type="entry name" value="EXOPOLYPHOSPHATASE"/>
    <property type="match status" value="1"/>
</dbReference>
<dbReference type="InterPro" id="IPR043129">
    <property type="entry name" value="ATPase_NBD"/>
</dbReference>
<evidence type="ECO:0000313" key="3">
    <source>
        <dbReference type="EMBL" id="MFC4411721.1"/>
    </source>
</evidence>
<dbReference type="InterPro" id="IPR003695">
    <property type="entry name" value="Ppx_GppA_N"/>
</dbReference>
<evidence type="ECO:0000256" key="1">
    <source>
        <dbReference type="ARBA" id="ARBA00007125"/>
    </source>
</evidence>
<keyword evidence="4" id="KW-1185">Reference proteome</keyword>
<proteinExistence type="inferred from homology"/>
<dbReference type="Gene3D" id="3.30.420.40">
    <property type="match status" value="1"/>
</dbReference>
<dbReference type="Pfam" id="PF02541">
    <property type="entry name" value="Ppx-GppA"/>
    <property type="match status" value="1"/>
</dbReference>
<dbReference type="SUPFAM" id="SSF53067">
    <property type="entry name" value="Actin-like ATPase domain"/>
    <property type="match status" value="2"/>
</dbReference>
<dbReference type="InterPro" id="IPR050273">
    <property type="entry name" value="GppA/Ppx_hydrolase"/>
</dbReference>
<accession>A0ABV8X748</accession>
<reference evidence="4" key="1">
    <citation type="journal article" date="2019" name="Int. J. Syst. Evol. Microbiol.">
        <title>The Global Catalogue of Microorganisms (GCM) 10K type strain sequencing project: providing services to taxonomists for standard genome sequencing and annotation.</title>
        <authorList>
            <consortium name="The Broad Institute Genomics Platform"/>
            <consortium name="The Broad Institute Genome Sequencing Center for Infectious Disease"/>
            <person name="Wu L."/>
            <person name="Ma J."/>
        </authorList>
    </citation>
    <scope>NUCLEOTIDE SEQUENCE [LARGE SCALE GENOMIC DNA]</scope>
    <source>
        <strain evidence="4">CCUG 59778</strain>
    </source>
</reference>
<dbReference type="Proteomes" id="UP001595817">
    <property type="component" value="Unassembled WGS sequence"/>
</dbReference>
<evidence type="ECO:0000259" key="2">
    <source>
        <dbReference type="Pfam" id="PF02541"/>
    </source>
</evidence>
<comment type="caution">
    <text evidence="3">The sequence shown here is derived from an EMBL/GenBank/DDBJ whole genome shotgun (WGS) entry which is preliminary data.</text>
</comment>
<name>A0ABV8X748_9LACT</name>
<sequence>MTSKKLAIIDIGSKTVRLSIYEEKDSGHMDEIKRDKVSLRLSQHVVNGSLTKYGVEQLIFVLNDFEKIIHDHEVEEIECIATAAIRNANNQKEILLAVDEHTPFTIRLLSGEEEAEYGLLAITQSIKITDGVAIDLGGGSTEVTLFRNRKLIKTVSIPFGVVTLAKSFSDGLPISDEALYQLTTYVKQELSSIVWIKDVGLPIIGIGGSVRLIGNYSLATKQIKCDLNGYSISESEMNHIVKLMTDMSSEELIKWAKDNADLTMPALTVLSELLKWTDSEKLICCTKGIKDGLIYSKMQAN</sequence>
<dbReference type="PANTHER" id="PTHR30005:SF0">
    <property type="entry name" value="RETROGRADE REGULATION PROTEIN 2"/>
    <property type="match status" value="1"/>
</dbReference>